<evidence type="ECO:0000313" key="1">
    <source>
        <dbReference type="EMBL" id="MRW82034.1"/>
    </source>
</evidence>
<evidence type="ECO:0000313" key="2">
    <source>
        <dbReference type="Proteomes" id="UP000474628"/>
    </source>
</evidence>
<protein>
    <submittedName>
        <fullName evidence="1">Uncharacterized protein</fullName>
    </submittedName>
</protein>
<reference evidence="1 2" key="1">
    <citation type="submission" date="2019-11" db="EMBL/GenBank/DDBJ databases">
        <title>Whole genome sequence of Haloferax sp. MBLA0077.</title>
        <authorList>
            <person name="Seo M.-J."/>
            <person name="Cho E.-S."/>
        </authorList>
    </citation>
    <scope>NUCLEOTIDE SEQUENCE [LARGE SCALE GENOMIC DNA]</scope>
    <source>
        <strain evidence="1 2">MBLA0077</strain>
    </source>
</reference>
<dbReference type="AlphaFoldDB" id="A0A6G1Z6V1"/>
<gene>
    <name evidence="1" type="ORF">GJR98_15110</name>
</gene>
<organism evidence="1 2">
    <name type="scientific">Haloferax marinisediminis</name>
    <dbReference type="NCBI Taxonomy" id="2666142"/>
    <lineage>
        <taxon>Archaea</taxon>
        <taxon>Methanobacteriati</taxon>
        <taxon>Methanobacteriota</taxon>
        <taxon>Stenosarchaea group</taxon>
        <taxon>Halobacteria</taxon>
        <taxon>Halobacteriales</taxon>
        <taxon>Haloferacaceae</taxon>
        <taxon>Haloferax</taxon>
    </lineage>
</organism>
<dbReference type="EMBL" id="WKJP01000004">
    <property type="protein sequence ID" value="MRW82034.1"/>
    <property type="molecule type" value="Genomic_DNA"/>
</dbReference>
<sequence length="51" mass="5849">MSDTSHPEISVDYEYGDLKEVIVGYPVMRYPDAEHAKWVSEALKILPRVRG</sequence>
<proteinExistence type="predicted"/>
<accession>A0A6G1Z6V1</accession>
<comment type="caution">
    <text evidence="1">The sequence shown here is derived from an EMBL/GenBank/DDBJ whole genome shotgun (WGS) entry which is preliminary data.</text>
</comment>
<dbReference type="Proteomes" id="UP000474628">
    <property type="component" value="Unassembled WGS sequence"/>
</dbReference>
<dbReference type="RefSeq" id="WP_154269863.1">
    <property type="nucleotide sequence ID" value="NZ_WKJP01000004.1"/>
</dbReference>
<keyword evidence="2" id="KW-1185">Reference proteome</keyword>
<name>A0A6G1Z6V1_9EURY</name>